<sequence>MGDDNGILPVLDVERESREISSFIESSLIESNTQGLVIGLSGGLDSSTTAKLCAQVVNKDKILGLIMPSQTTSQEDVDDAMKLAEETGIKHKIIPIDPLIEPVQDVCSRSENDENYKLAGANLKARMRMVVLYYHANALNRLVVGTGNRTELLVGYFTKYGDGGVDILPIGGLYKTDVRRLASYLDVNEDIIHKDPTAGLWPGQTDEEDLGIKYDLLDKILYLMTEHGMKEDETAHKLQIKLDEVVRVKVMMLAAEHKTIMPPIPPIIR</sequence>
<feature type="binding site" evidence="8">
    <location>
        <position position="146"/>
    </location>
    <ligand>
        <name>ATP</name>
        <dbReference type="ChEBI" id="CHEBI:30616"/>
    </ligand>
</feature>
<dbReference type="PANTHER" id="PTHR23090:SF9">
    <property type="entry name" value="GLUTAMINE-DEPENDENT NAD(+) SYNTHETASE"/>
    <property type="match status" value="1"/>
</dbReference>
<feature type="binding site" evidence="8">
    <location>
        <begin position="39"/>
        <end position="46"/>
    </location>
    <ligand>
        <name>ATP</name>
        <dbReference type="ChEBI" id="CHEBI:30616"/>
    </ligand>
</feature>
<dbReference type="GO" id="GO:0008795">
    <property type="term" value="F:NAD+ synthase activity"/>
    <property type="evidence" value="ECO:0007669"/>
    <property type="project" value="UniProtKB-UniRule"/>
</dbReference>
<dbReference type="SUPFAM" id="SSF52402">
    <property type="entry name" value="Adenine nucleotide alpha hydrolases-like"/>
    <property type="match status" value="1"/>
</dbReference>
<dbReference type="RefSeq" id="WP_100905137.1">
    <property type="nucleotide sequence ID" value="NZ_CP017766.1"/>
</dbReference>
<feature type="binding site" evidence="8">
    <location>
        <position position="166"/>
    </location>
    <ligand>
        <name>deamido-NAD(+)</name>
        <dbReference type="ChEBI" id="CHEBI:58437"/>
        <note>ligand shared between two neighboring subunits</note>
    </ligand>
</feature>
<organism evidence="12 13">
    <name type="scientific">Methanobacterium subterraneum</name>
    <dbReference type="NCBI Taxonomy" id="59277"/>
    <lineage>
        <taxon>Archaea</taxon>
        <taxon>Methanobacteriati</taxon>
        <taxon>Methanobacteriota</taxon>
        <taxon>Methanomada group</taxon>
        <taxon>Methanobacteria</taxon>
        <taxon>Methanobacteriales</taxon>
        <taxon>Methanobacteriaceae</taxon>
        <taxon>Methanobacterium</taxon>
    </lineage>
</organism>
<dbReference type="HAMAP" id="MF_00193">
    <property type="entry name" value="NadE_ammonia_dep"/>
    <property type="match status" value="1"/>
</dbReference>
<dbReference type="InterPro" id="IPR014729">
    <property type="entry name" value="Rossmann-like_a/b/a_fold"/>
</dbReference>
<accession>A0A2H4VAR0</accession>
<evidence type="ECO:0000256" key="4">
    <source>
        <dbReference type="ARBA" id="ARBA00022741"/>
    </source>
</evidence>
<comment type="function">
    <text evidence="8">Catalyzes the ATP-dependent amidation of deamido-NAD to form NAD. Uses ammonia as a nitrogen source.</text>
</comment>
<evidence type="ECO:0000256" key="7">
    <source>
        <dbReference type="ARBA" id="ARBA00023027"/>
    </source>
</evidence>
<gene>
    <name evidence="8" type="primary">nadE</name>
    <name evidence="12" type="ORF">BK007_03450</name>
</gene>
<keyword evidence="2 8" id="KW-0436">Ligase</keyword>
<comment type="subunit">
    <text evidence="8">Homodimer.</text>
</comment>
<feature type="domain" description="NAD/GMP synthase" evidence="11">
    <location>
        <begin position="18"/>
        <end position="262"/>
    </location>
</feature>
<dbReference type="InterPro" id="IPR003694">
    <property type="entry name" value="NAD_synthase"/>
</dbReference>
<evidence type="ECO:0000256" key="6">
    <source>
        <dbReference type="ARBA" id="ARBA00022842"/>
    </source>
</evidence>
<dbReference type="PANTHER" id="PTHR23090">
    <property type="entry name" value="NH 3 /GLUTAMINE-DEPENDENT NAD + SYNTHETASE"/>
    <property type="match status" value="1"/>
</dbReference>
<protein>
    <recommendedName>
        <fullName evidence="8 10">NH(3)-dependent NAD(+) synthetase</fullName>
        <ecNumber evidence="8 10">6.3.1.5</ecNumber>
    </recommendedName>
</protein>
<evidence type="ECO:0000259" key="11">
    <source>
        <dbReference type="Pfam" id="PF02540"/>
    </source>
</evidence>
<evidence type="ECO:0000313" key="12">
    <source>
        <dbReference type="EMBL" id="AUB55159.1"/>
    </source>
</evidence>
<evidence type="ECO:0000256" key="1">
    <source>
        <dbReference type="ARBA" id="ARBA00005859"/>
    </source>
</evidence>
<keyword evidence="7 8" id="KW-0520">NAD</keyword>
<name>A0A2H4VAR0_9EURY</name>
<keyword evidence="6 8" id="KW-0460">Magnesium</keyword>
<evidence type="ECO:0000256" key="3">
    <source>
        <dbReference type="ARBA" id="ARBA00022723"/>
    </source>
</evidence>
<feature type="binding site" evidence="8">
    <location>
        <position position="197"/>
    </location>
    <ligand>
        <name>ATP</name>
        <dbReference type="ChEBI" id="CHEBI:30616"/>
    </ligand>
</feature>
<proteinExistence type="inferred from homology"/>
<dbReference type="GO" id="GO:0005524">
    <property type="term" value="F:ATP binding"/>
    <property type="evidence" value="ECO:0007669"/>
    <property type="project" value="UniProtKB-UniRule"/>
</dbReference>
<dbReference type="GO" id="GO:0003952">
    <property type="term" value="F:NAD+ synthase (glutamine-hydrolyzing) activity"/>
    <property type="evidence" value="ECO:0007669"/>
    <property type="project" value="InterPro"/>
</dbReference>
<dbReference type="GO" id="GO:0009435">
    <property type="term" value="P:NAD+ biosynthetic process"/>
    <property type="evidence" value="ECO:0007669"/>
    <property type="project" value="UniProtKB-UniRule"/>
</dbReference>
<comment type="similarity">
    <text evidence="1 8 9">Belongs to the NAD synthetase family.</text>
</comment>
<keyword evidence="3 8" id="KW-0479">Metal-binding</keyword>
<feature type="binding site" evidence="8">
    <location>
        <position position="175"/>
    </location>
    <ligand>
        <name>ATP</name>
        <dbReference type="ChEBI" id="CHEBI:30616"/>
    </ligand>
</feature>
<evidence type="ECO:0000256" key="10">
    <source>
        <dbReference type="RuleBase" id="RU003812"/>
    </source>
</evidence>
<feature type="binding site" description="in other chain" evidence="8">
    <location>
        <position position="159"/>
    </location>
    <ligand>
        <name>deamido-NAD(+)</name>
        <dbReference type="ChEBI" id="CHEBI:58437"/>
        <note>ligand shared between two neighboring subunits</note>
    </ligand>
</feature>
<dbReference type="Gene3D" id="3.40.50.620">
    <property type="entry name" value="HUPs"/>
    <property type="match status" value="1"/>
</dbReference>
<reference evidence="12 13" key="1">
    <citation type="submission" date="2016-10" db="EMBL/GenBank/DDBJ databases">
        <title>Comparative genomics between deep and shallow subseafloor isolates.</title>
        <authorList>
            <person name="Ishii S."/>
            <person name="Miller J.R."/>
            <person name="Sutton G."/>
            <person name="Suzuki S."/>
            <person name="Methe B."/>
            <person name="Inagaki F."/>
            <person name="Imachi H."/>
        </authorList>
    </citation>
    <scope>NUCLEOTIDE SEQUENCE [LARGE SCALE GENOMIC DNA]</scope>
    <source>
        <strain evidence="12 13">MO-MB1</strain>
    </source>
</reference>
<feature type="binding site" evidence="8">
    <location>
        <position position="45"/>
    </location>
    <ligand>
        <name>Mg(2+)</name>
        <dbReference type="ChEBI" id="CHEBI:18420"/>
    </ligand>
</feature>
<dbReference type="InterPro" id="IPR022926">
    <property type="entry name" value="NH(3)-dep_NAD(+)_synth"/>
</dbReference>
<dbReference type="OrthoDB" id="39312at2157"/>
<dbReference type="GO" id="GO:0005737">
    <property type="term" value="C:cytoplasm"/>
    <property type="evidence" value="ECO:0007669"/>
    <property type="project" value="InterPro"/>
</dbReference>
<dbReference type="InterPro" id="IPR022310">
    <property type="entry name" value="NAD/GMP_synthase"/>
</dbReference>
<dbReference type="CDD" id="cd00553">
    <property type="entry name" value="NAD_synthase"/>
    <property type="match status" value="1"/>
</dbReference>
<dbReference type="EMBL" id="CP017766">
    <property type="protein sequence ID" value="AUB55159.1"/>
    <property type="molecule type" value="Genomic_DNA"/>
</dbReference>
<evidence type="ECO:0000256" key="2">
    <source>
        <dbReference type="ARBA" id="ARBA00022598"/>
    </source>
</evidence>
<dbReference type="GO" id="GO:0046872">
    <property type="term" value="F:metal ion binding"/>
    <property type="evidence" value="ECO:0007669"/>
    <property type="project" value="UniProtKB-KW"/>
</dbReference>
<evidence type="ECO:0000256" key="5">
    <source>
        <dbReference type="ARBA" id="ARBA00022840"/>
    </source>
</evidence>
<keyword evidence="5 8" id="KW-0067">ATP-binding</keyword>
<evidence type="ECO:0000256" key="8">
    <source>
        <dbReference type="HAMAP-Rule" id="MF_00193"/>
    </source>
</evidence>
<dbReference type="FunFam" id="3.40.50.620:FF:000106">
    <property type="entry name" value="Glutamine-dependent NAD(+) synthetase"/>
    <property type="match status" value="1"/>
</dbReference>
<comment type="pathway">
    <text evidence="8">Cofactor biosynthesis; NAD(+) biosynthesis; NAD(+) from deamido-NAD(+) (ammonia route): step 1/1.</text>
</comment>
<dbReference type="NCBIfam" id="NF010587">
    <property type="entry name" value="PRK13980.1"/>
    <property type="match status" value="1"/>
</dbReference>
<dbReference type="AlphaFoldDB" id="A0A2H4VAR0"/>
<dbReference type="Pfam" id="PF02540">
    <property type="entry name" value="NAD_synthase"/>
    <property type="match status" value="1"/>
</dbReference>
<evidence type="ECO:0000256" key="9">
    <source>
        <dbReference type="RuleBase" id="RU003811"/>
    </source>
</evidence>
<feature type="binding site" description="in other chain" evidence="8">
    <location>
        <position position="126"/>
    </location>
    <ligand>
        <name>deamido-NAD(+)</name>
        <dbReference type="ChEBI" id="CHEBI:58437"/>
        <note>ligand shared between two neighboring subunits</note>
    </ligand>
</feature>
<dbReference type="EC" id="6.3.1.5" evidence="8 10"/>
<feature type="binding site" evidence="8">
    <location>
        <position position="151"/>
    </location>
    <ligand>
        <name>Mg(2+)</name>
        <dbReference type="ChEBI" id="CHEBI:18420"/>
    </ligand>
</feature>
<feature type="binding site" description="in other chain" evidence="8">
    <location>
        <begin position="257"/>
        <end position="258"/>
    </location>
    <ligand>
        <name>deamido-NAD(+)</name>
        <dbReference type="ChEBI" id="CHEBI:58437"/>
        <note>ligand shared between two neighboring subunits</note>
    </ligand>
</feature>
<dbReference type="GeneID" id="35120619"/>
<evidence type="ECO:0000313" key="13">
    <source>
        <dbReference type="Proteomes" id="UP000232806"/>
    </source>
</evidence>
<dbReference type="Proteomes" id="UP000232806">
    <property type="component" value="Chromosome"/>
</dbReference>
<dbReference type="UniPathway" id="UPA00253">
    <property type="reaction ID" value="UER00333"/>
</dbReference>
<dbReference type="GO" id="GO:0004359">
    <property type="term" value="F:glutaminase activity"/>
    <property type="evidence" value="ECO:0007669"/>
    <property type="project" value="InterPro"/>
</dbReference>
<dbReference type="NCBIfam" id="TIGR00552">
    <property type="entry name" value="nadE"/>
    <property type="match status" value="1"/>
</dbReference>
<keyword evidence="4 8" id="KW-0547">Nucleotide-binding</keyword>
<comment type="catalytic activity">
    <reaction evidence="8 10">
        <text>deamido-NAD(+) + NH4(+) + ATP = AMP + diphosphate + NAD(+) + H(+)</text>
        <dbReference type="Rhea" id="RHEA:21188"/>
        <dbReference type="ChEBI" id="CHEBI:15378"/>
        <dbReference type="ChEBI" id="CHEBI:28938"/>
        <dbReference type="ChEBI" id="CHEBI:30616"/>
        <dbReference type="ChEBI" id="CHEBI:33019"/>
        <dbReference type="ChEBI" id="CHEBI:57540"/>
        <dbReference type="ChEBI" id="CHEBI:58437"/>
        <dbReference type="ChEBI" id="CHEBI:456215"/>
        <dbReference type="EC" id="6.3.1.5"/>
    </reaction>
</comment>